<keyword evidence="2" id="KW-1133">Transmembrane helix</keyword>
<feature type="domain" description="Zinc finger/thioredoxin putative" evidence="3">
    <location>
        <begin position="1"/>
        <end position="36"/>
    </location>
</feature>
<dbReference type="RefSeq" id="WP_111277794.1">
    <property type="nucleotide sequence ID" value="NZ_QFYS01000010.1"/>
</dbReference>
<dbReference type="AlphaFoldDB" id="A0A328B7K0"/>
<feature type="region of interest" description="Disordered" evidence="1">
    <location>
        <begin position="227"/>
        <end position="268"/>
    </location>
</feature>
<dbReference type="Proteomes" id="UP000249524">
    <property type="component" value="Unassembled WGS sequence"/>
</dbReference>
<dbReference type="NCBIfam" id="NF038353">
    <property type="entry name" value="FxLYD_dom"/>
    <property type="match status" value="1"/>
</dbReference>
<sequence>MILTCPECDTSYFVDDLRIPRLGRMVKCTSCGHRWRAYQDRSEPEPEAPEDDLVVEGPAEPPPEEQVDFVAPPPRLERPARPKTPLAAAIAAGVAVGVALLLSGLILARQQVVGVVPGMAPLFAAIGLPVNTIGLVLEDVASKETFQGGRPVLAVTGAVRSVRDEPVDAPPIRVSLLDKDDKPLTSLVVAPLNGRVPPGAKRYFAVSLPDPPSGAFELEVAFDPEAKAPAKAAQSHAAAPAAPAGPEPVEAQPLPADSPDALKTHEPH</sequence>
<dbReference type="EMBL" id="QFYS01000010">
    <property type="protein sequence ID" value="RAK62829.1"/>
    <property type="molecule type" value="Genomic_DNA"/>
</dbReference>
<evidence type="ECO:0000313" key="5">
    <source>
        <dbReference type="Proteomes" id="UP000249524"/>
    </source>
</evidence>
<evidence type="ECO:0000256" key="1">
    <source>
        <dbReference type="SAM" id="MobiDB-lite"/>
    </source>
</evidence>
<accession>A0A328B7K0</accession>
<dbReference type="InterPro" id="IPR011723">
    <property type="entry name" value="Znf/thioredoxin_put"/>
</dbReference>
<proteinExistence type="predicted"/>
<evidence type="ECO:0000256" key="2">
    <source>
        <dbReference type="SAM" id="Phobius"/>
    </source>
</evidence>
<evidence type="ECO:0000259" key="3">
    <source>
        <dbReference type="Pfam" id="PF13717"/>
    </source>
</evidence>
<comment type="caution">
    <text evidence="4">The sequence shown here is derived from an EMBL/GenBank/DDBJ whole genome shotgun (WGS) entry which is preliminary data.</text>
</comment>
<name>A0A328B7K0_9CAUL</name>
<protein>
    <recommendedName>
        <fullName evidence="3">Zinc finger/thioredoxin putative domain-containing protein</fullName>
    </recommendedName>
</protein>
<keyword evidence="2" id="KW-0472">Membrane</keyword>
<feature type="compositionally biased region" description="Acidic residues" evidence="1">
    <location>
        <begin position="45"/>
        <end position="54"/>
    </location>
</feature>
<feature type="compositionally biased region" description="Low complexity" evidence="1">
    <location>
        <begin position="227"/>
        <end position="253"/>
    </location>
</feature>
<gene>
    <name evidence="4" type="ORF">DJ019_18410</name>
</gene>
<keyword evidence="5" id="KW-1185">Reference proteome</keyword>
<dbReference type="OrthoDB" id="7159357at2"/>
<reference evidence="4 5" key="1">
    <citation type="submission" date="2018-05" db="EMBL/GenBank/DDBJ databases">
        <authorList>
            <person name="Lanie J.A."/>
            <person name="Ng W.-L."/>
            <person name="Kazmierczak K.M."/>
            <person name="Andrzejewski T.M."/>
            <person name="Davidsen T.M."/>
            <person name="Wayne K.J."/>
            <person name="Tettelin H."/>
            <person name="Glass J.I."/>
            <person name="Rusch D."/>
            <person name="Podicherti R."/>
            <person name="Tsui H.-C.T."/>
            <person name="Winkler M.E."/>
        </authorList>
    </citation>
    <scope>NUCLEOTIDE SEQUENCE [LARGE SCALE GENOMIC DNA]</scope>
    <source>
        <strain evidence="4 5">BUT-10</strain>
    </source>
</reference>
<feature type="transmembrane region" description="Helical" evidence="2">
    <location>
        <begin position="86"/>
        <end position="107"/>
    </location>
</feature>
<dbReference type="Pfam" id="PF13717">
    <property type="entry name" value="Zn_ribbon_4"/>
    <property type="match status" value="1"/>
</dbReference>
<keyword evidence="2" id="KW-0812">Transmembrane</keyword>
<feature type="region of interest" description="Disordered" evidence="1">
    <location>
        <begin position="37"/>
        <end position="74"/>
    </location>
</feature>
<dbReference type="InterPro" id="IPR047676">
    <property type="entry name" value="FxLYD_dom"/>
</dbReference>
<dbReference type="NCBIfam" id="TIGR02098">
    <property type="entry name" value="MJ0042_CXXC"/>
    <property type="match status" value="1"/>
</dbReference>
<evidence type="ECO:0000313" key="4">
    <source>
        <dbReference type="EMBL" id="RAK62829.1"/>
    </source>
</evidence>
<feature type="transmembrane region" description="Helical" evidence="2">
    <location>
        <begin position="119"/>
        <end position="137"/>
    </location>
</feature>
<organism evidence="4 5">
    <name type="scientific">Phenylobacterium kunshanense</name>
    <dbReference type="NCBI Taxonomy" id="1445034"/>
    <lineage>
        <taxon>Bacteria</taxon>
        <taxon>Pseudomonadati</taxon>
        <taxon>Pseudomonadota</taxon>
        <taxon>Alphaproteobacteria</taxon>
        <taxon>Caulobacterales</taxon>
        <taxon>Caulobacteraceae</taxon>
        <taxon>Phenylobacterium</taxon>
    </lineage>
</organism>